<name>A0A494ZCK0_9BACL</name>
<dbReference type="InterPro" id="IPR052927">
    <property type="entry name" value="DCC_oxidoreductase"/>
</dbReference>
<evidence type="ECO:0000313" key="2">
    <source>
        <dbReference type="Proteomes" id="UP000272238"/>
    </source>
</evidence>
<protein>
    <submittedName>
        <fullName evidence="1">DUF393 domain-containing protein</fullName>
    </submittedName>
</protein>
<accession>A0A494ZCK0</accession>
<evidence type="ECO:0000313" key="1">
    <source>
        <dbReference type="EMBL" id="RKQ20184.1"/>
    </source>
</evidence>
<dbReference type="PANTHER" id="PTHR33639">
    <property type="entry name" value="THIOL-DISULFIDE OXIDOREDUCTASE DCC"/>
    <property type="match status" value="1"/>
</dbReference>
<sequence length="129" mass="15034">MMKVVLFDGECNFCSQSVQFIIKRDKRKQFKFASLQSTSGRELVEKHNIPKTIDSVVLVDNDRAYTKSSAVLRIALGLDRYWKLLYVFLLVPVPLRNIIYDIIAKNRHKLLKQNNACMIPSKEDLDRFI</sequence>
<organism evidence="1 2">
    <name type="scientific">Ureibacillus endophyticus</name>
    <dbReference type="NCBI Taxonomy" id="1978490"/>
    <lineage>
        <taxon>Bacteria</taxon>
        <taxon>Bacillati</taxon>
        <taxon>Bacillota</taxon>
        <taxon>Bacilli</taxon>
        <taxon>Bacillales</taxon>
        <taxon>Caryophanaceae</taxon>
        <taxon>Ureibacillus</taxon>
    </lineage>
</organism>
<dbReference type="GO" id="GO:0015035">
    <property type="term" value="F:protein-disulfide reductase activity"/>
    <property type="evidence" value="ECO:0007669"/>
    <property type="project" value="InterPro"/>
</dbReference>
<dbReference type="Pfam" id="PF04134">
    <property type="entry name" value="DCC1-like"/>
    <property type="match status" value="1"/>
</dbReference>
<dbReference type="OrthoDB" id="9785438at2"/>
<gene>
    <name evidence="1" type="ORF">D8M03_01125</name>
</gene>
<dbReference type="InterPro" id="IPR007263">
    <property type="entry name" value="DCC1-like"/>
</dbReference>
<keyword evidence="2" id="KW-1185">Reference proteome</keyword>
<proteinExistence type="predicted"/>
<dbReference type="AlphaFoldDB" id="A0A494ZCK0"/>
<dbReference type="EMBL" id="RBZN01000001">
    <property type="protein sequence ID" value="RKQ20184.1"/>
    <property type="molecule type" value="Genomic_DNA"/>
</dbReference>
<comment type="caution">
    <text evidence="1">The sequence shown here is derived from an EMBL/GenBank/DDBJ whole genome shotgun (WGS) entry which is preliminary data.</text>
</comment>
<dbReference type="PANTHER" id="PTHR33639:SF2">
    <property type="entry name" value="DUF393 DOMAIN-CONTAINING PROTEIN"/>
    <property type="match status" value="1"/>
</dbReference>
<reference evidence="1 2" key="1">
    <citation type="journal article" date="2016" name="Antonie Van Leeuwenhoek">
        <title>Lysinibacillus endophyticus sp. nov., an indole-3-acetic acid producing endophytic bacterium isolated from corn root (Zea mays cv. Xinken-5).</title>
        <authorList>
            <person name="Yu J."/>
            <person name="Guan X."/>
            <person name="Liu C."/>
            <person name="Xiang W."/>
            <person name="Yu Z."/>
            <person name="Liu X."/>
            <person name="Wang G."/>
        </authorList>
    </citation>
    <scope>NUCLEOTIDE SEQUENCE [LARGE SCALE GENOMIC DNA]</scope>
    <source>
        <strain evidence="1 2">DSM 100506</strain>
    </source>
</reference>
<dbReference type="Proteomes" id="UP000272238">
    <property type="component" value="Unassembled WGS sequence"/>
</dbReference>